<feature type="domain" description="PROP1-like PPR" evidence="15">
    <location>
        <begin position="2"/>
        <end position="212"/>
    </location>
</feature>
<evidence type="ECO:0000256" key="6">
    <source>
        <dbReference type="ARBA" id="ARBA00022722"/>
    </source>
</evidence>
<protein>
    <recommendedName>
        <fullName evidence="4">ribonuclease P</fullName>
        <ecNumber evidence="4">3.1.26.5</ecNumber>
    </recommendedName>
</protein>
<comment type="similarity">
    <text evidence="3">Belongs to the PPR family. P subfamily.</text>
</comment>
<dbReference type="GO" id="GO:0004526">
    <property type="term" value="F:ribonuclease P activity"/>
    <property type="evidence" value="ECO:0007669"/>
    <property type="project" value="UniProtKB-EC"/>
</dbReference>
<comment type="catalytic activity">
    <reaction evidence="1">
        <text>Endonucleolytic cleavage of RNA, removing 5'-extranucleotides from tRNA precursor.</text>
        <dbReference type="EC" id="3.1.26.5"/>
    </reaction>
</comment>
<dbReference type="InterPro" id="IPR033443">
    <property type="entry name" value="PROP1-like_PPR_dom"/>
</dbReference>
<name>A0A438JA28_VITVI</name>
<feature type="compositionally biased region" description="Pro residues" evidence="13">
    <location>
        <begin position="586"/>
        <end position="595"/>
    </location>
</feature>
<dbReference type="AlphaFoldDB" id="A0A438JA28"/>
<dbReference type="EC" id="3.1.26.5" evidence="4"/>
<keyword evidence="10" id="KW-0862">Zinc</keyword>
<accession>A0A438JA28</accession>
<comment type="caution">
    <text evidence="16">The sequence shown here is derived from an EMBL/GenBank/DDBJ whole genome shotgun (WGS) entry which is preliminary data.</text>
</comment>
<dbReference type="InterPro" id="IPR031595">
    <property type="entry name" value="PRORP_C"/>
</dbReference>
<dbReference type="EMBL" id="QGNW01000054">
    <property type="protein sequence ID" value="RVX05818.1"/>
    <property type="molecule type" value="Genomic_DNA"/>
</dbReference>
<sequence length="595" mass="66566">MKKKKNNKTTVEGKFRFDLDTCSKRRDLSGAVALFESAVSQNFRLIHYHFNALLYLCTISIDEPSSKALALDYGFRIFDHMVNSGVTPNEATITAVARLAAAKSDGDLAFEVVRTMGKYELSPRLRTYGPALYWFCANLEGEKAWAVEEHMVSMGVHPEEPELAALLKVSAEMGRGDKVYAYLHKLRTAVRSVSESTAEIIEGWFCGEAASEVGGVDCCLGAIEEVALKNGGGWHGQGWIGKGKWLVCRAKVDSSGRCSCREQLATVDIDRAETETFLESVAAMAMEREVRSNFREFQDWLDKHADYEAIVDGANIGLYQQNFANGEFSIPQVVQPNSLTCLPLLKQSQKKRPLVILHNKRFRKLSENASNRKLLQEWLTQGVLYTTPNGSNDDWYWLYAAVKLKCLLVTNDEMRDHIFELLGSSFFSQMERKTSSMSLSLITLAAHFSNSKAFGEDDISLHLSRSHANLKGCPKAVRYTFVKGNVKLLMPPSYSLFIQESVKGTWHVPVASESSDESLRTWLCITRPSSHELNGKASVNLETSEIDRQEKCDFKLSSCKSEGLRNGSCENKTTTMTGKRKDRSPSPSPPPMQRH</sequence>
<dbReference type="GO" id="GO:0046872">
    <property type="term" value="F:metal ion binding"/>
    <property type="evidence" value="ECO:0007669"/>
    <property type="project" value="UniProtKB-KW"/>
</dbReference>
<dbReference type="PANTHER" id="PTHR13547">
    <property type="match status" value="1"/>
</dbReference>
<keyword evidence="5" id="KW-0819">tRNA processing</keyword>
<keyword evidence="12" id="KW-0464">Manganese</keyword>
<evidence type="ECO:0000313" key="16">
    <source>
        <dbReference type="EMBL" id="RVX05818.1"/>
    </source>
</evidence>
<dbReference type="FunFam" id="1.25.40.10:FF:000339">
    <property type="entry name" value="Proteinaceous RNase P 1, chloroplastic/mitochondrial"/>
    <property type="match status" value="1"/>
</dbReference>
<keyword evidence="11" id="KW-0460">Magnesium</keyword>
<evidence type="ECO:0000259" key="14">
    <source>
        <dbReference type="Pfam" id="PF16953"/>
    </source>
</evidence>
<dbReference type="FunFam" id="3.40.50.11980:FF:000002">
    <property type="entry name" value="Proteinaceous RNase P 2"/>
    <property type="match status" value="1"/>
</dbReference>
<dbReference type="GO" id="GO:0001682">
    <property type="term" value="P:tRNA 5'-leader removal"/>
    <property type="evidence" value="ECO:0007669"/>
    <property type="project" value="UniProtKB-ARBA"/>
</dbReference>
<organism evidence="16 17">
    <name type="scientific">Vitis vinifera</name>
    <name type="common">Grape</name>
    <dbReference type="NCBI Taxonomy" id="29760"/>
    <lineage>
        <taxon>Eukaryota</taxon>
        <taxon>Viridiplantae</taxon>
        <taxon>Streptophyta</taxon>
        <taxon>Embryophyta</taxon>
        <taxon>Tracheophyta</taxon>
        <taxon>Spermatophyta</taxon>
        <taxon>Magnoliopsida</taxon>
        <taxon>eudicotyledons</taxon>
        <taxon>Gunneridae</taxon>
        <taxon>Pentapetalae</taxon>
        <taxon>rosids</taxon>
        <taxon>Vitales</taxon>
        <taxon>Vitaceae</taxon>
        <taxon>Viteae</taxon>
        <taxon>Vitis</taxon>
    </lineage>
</organism>
<gene>
    <name evidence="16" type="primary">PRORP3_0</name>
    <name evidence="16" type="ORF">CK203_023855</name>
</gene>
<evidence type="ECO:0000256" key="13">
    <source>
        <dbReference type="SAM" id="MobiDB-lite"/>
    </source>
</evidence>
<proteinExistence type="inferred from homology"/>
<dbReference type="InterPro" id="IPR011990">
    <property type="entry name" value="TPR-like_helical_dom_sf"/>
</dbReference>
<evidence type="ECO:0000256" key="12">
    <source>
        <dbReference type="ARBA" id="ARBA00023211"/>
    </source>
</evidence>
<comment type="cofactor">
    <cofactor evidence="2">
        <name>Mg(2+)</name>
        <dbReference type="ChEBI" id="CHEBI:18420"/>
    </cofactor>
</comment>
<evidence type="ECO:0000256" key="5">
    <source>
        <dbReference type="ARBA" id="ARBA00022694"/>
    </source>
</evidence>
<dbReference type="PANTHER" id="PTHR13547:SF13">
    <property type="entry name" value="PROTEINACEOUS RNASE P 2"/>
    <property type="match status" value="1"/>
</dbReference>
<keyword evidence="9" id="KW-0378">Hydrolase</keyword>
<evidence type="ECO:0000256" key="10">
    <source>
        <dbReference type="ARBA" id="ARBA00022833"/>
    </source>
</evidence>
<evidence type="ECO:0000256" key="7">
    <source>
        <dbReference type="ARBA" id="ARBA00022723"/>
    </source>
</evidence>
<keyword evidence="6" id="KW-0540">Nuclease</keyword>
<dbReference type="Pfam" id="PF17177">
    <property type="entry name" value="PPR_long"/>
    <property type="match status" value="1"/>
</dbReference>
<evidence type="ECO:0000256" key="9">
    <source>
        <dbReference type="ARBA" id="ARBA00022801"/>
    </source>
</evidence>
<evidence type="ECO:0000256" key="2">
    <source>
        <dbReference type="ARBA" id="ARBA00001946"/>
    </source>
</evidence>
<reference evidence="16 17" key="1">
    <citation type="journal article" date="2018" name="PLoS Genet.">
        <title>Population sequencing reveals clonal diversity and ancestral inbreeding in the grapevine cultivar Chardonnay.</title>
        <authorList>
            <person name="Roach M.J."/>
            <person name="Johnson D.L."/>
            <person name="Bohlmann J."/>
            <person name="van Vuuren H.J."/>
            <person name="Jones S.J."/>
            <person name="Pretorius I.S."/>
            <person name="Schmidt S.A."/>
            <person name="Borneman A.R."/>
        </authorList>
    </citation>
    <scope>NUCLEOTIDE SEQUENCE [LARGE SCALE GENOMIC DNA]</scope>
    <source>
        <strain evidence="17">cv. Chardonnay</strain>
        <tissue evidence="16">Leaf</tissue>
    </source>
</reference>
<evidence type="ECO:0000256" key="1">
    <source>
        <dbReference type="ARBA" id="ARBA00000928"/>
    </source>
</evidence>
<keyword evidence="8" id="KW-0677">Repeat</keyword>
<evidence type="ECO:0000259" key="15">
    <source>
        <dbReference type="Pfam" id="PF17177"/>
    </source>
</evidence>
<evidence type="ECO:0000256" key="3">
    <source>
        <dbReference type="ARBA" id="ARBA00007626"/>
    </source>
</evidence>
<evidence type="ECO:0000256" key="4">
    <source>
        <dbReference type="ARBA" id="ARBA00012179"/>
    </source>
</evidence>
<evidence type="ECO:0000313" key="17">
    <source>
        <dbReference type="Proteomes" id="UP000288805"/>
    </source>
</evidence>
<feature type="compositionally biased region" description="Polar residues" evidence="13">
    <location>
        <begin position="568"/>
        <end position="577"/>
    </location>
</feature>
<evidence type="ECO:0000256" key="8">
    <source>
        <dbReference type="ARBA" id="ARBA00022737"/>
    </source>
</evidence>
<dbReference type="Gene3D" id="1.25.40.10">
    <property type="entry name" value="Tetratricopeptide repeat domain"/>
    <property type="match status" value="1"/>
</dbReference>
<keyword evidence="7" id="KW-0479">Metal-binding</keyword>
<evidence type="ECO:0000256" key="11">
    <source>
        <dbReference type="ARBA" id="ARBA00022842"/>
    </source>
</evidence>
<dbReference type="Pfam" id="PF16953">
    <property type="entry name" value="PRORP"/>
    <property type="match status" value="1"/>
</dbReference>
<feature type="domain" description="PRORP" evidence="14">
    <location>
        <begin position="252"/>
        <end position="433"/>
    </location>
</feature>
<dbReference type="Gene3D" id="3.40.50.11980">
    <property type="match status" value="1"/>
</dbReference>
<dbReference type="Proteomes" id="UP000288805">
    <property type="component" value="Unassembled WGS sequence"/>
</dbReference>
<feature type="region of interest" description="Disordered" evidence="13">
    <location>
        <begin position="559"/>
        <end position="595"/>
    </location>
</feature>